<evidence type="ECO:0000256" key="2">
    <source>
        <dbReference type="ARBA" id="ARBA00004651"/>
    </source>
</evidence>
<protein>
    <recommendedName>
        <fullName evidence="3">histidine kinase</fullName>
        <ecNumber evidence="3">2.7.13.3</ecNumber>
    </recommendedName>
</protein>
<dbReference type="PROSITE" id="PS50885">
    <property type="entry name" value="HAMP"/>
    <property type="match status" value="1"/>
</dbReference>
<evidence type="ECO:0000256" key="5">
    <source>
        <dbReference type="ARBA" id="ARBA00022553"/>
    </source>
</evidence>
<dbReference type="Pfam" id="PF06580">
    <property type="entry name" value="His_kinase"/>
    <property type="match status" value="1"/>
</dbReference>
<comment type="catalytic activity">
    <reaction evidence="1">
        <text>ATP + protein L-histidine = ADP + protein N-phospho-L-histidine.</text>
        <dbReference type="EC" id="2.7.13.3"/>
    </reaction>
</comment>
<dbReference type="InterPro" id="IPR004358">
    <property type="entry name" value="Sig_transdc_His_kin-like_C"/>
</dbReference>
<dbReference type="Proteomes" id="UP001597262">
    <property type="component" value="Unassembled WGS sequence"/>
</dbReference>
<keyword evidence="8" id="KW-0902">Two-component regulatory system</keyword>
<dbReference type="SUPFAM" id="SSF55874">
    <property type="entry name" value="ATPase domain of HSP90 chaperone/DNA topoisomerase II/histidine kinase"/>
    <property type="match status" value="1"/>
</dbReference>
<feature type="region of interest" description="Disordered" evidence="10">
    <location>
        <begin position="519"/>
        <end position="545"/>
    </location>
</feature>
<evidence type="ECO:0000256" key="11">
    <source>
        <dbReference type="SAM" id="Phobius"/>
    </source>
</evidence>
<dbReference type="Pfam" id="PF02518">
    <property type="entry name" value="HATPase_c"/>
    <property type="match status" value="1"/>
</dbReference>
<dbReference type="InterPro" id="IPR003594">
    <property type="entry name" value="HATPase_dom"/>
</dbReference>
<dbReference type="SUPFAM" id="SSF158472">
    <property type="entry name" value="HAMP domain-like"/>
    <property type="match status" value="1"/>
</dbReference>
<dbReference type="InterPro" id="IPR003660">
    <property type="entry name" value="HAMP_dom"/>
</dbReference>
<evidence type="ECO:0000256" key="9">
    <source>
        <dbReference type="ARBA" id="ARBA00023136"/>
    </source>
</evidence>
<sequence>MSIFTSIRYRLMVLMICLTSVPVLIVTLIATNNTRSSVEKEIIEANASRMGWAEQYLNELVSQINVLFYSLQINEPLMNSLTMVENQGAAAQFRNQRYIQNTLTSTFYENSRKINELSLYTHGNKRVYMVNFAVSGLSYSFDIKEGPWNRMLDKPVSLYFKQAGDHIYAFHSLNRFEDRALLGGVAVRINEKVWAELSAILGTEVDHPVFLLNDTGELLKGSTAIRDERMIHLYRQFLQSSKEFQETDDYLLFSRQVGHGALTLIKAVPKSTVSESANDTVRAGILSGLLFAGLAAAASIVFSLRITRPIVSLARTMRKTPIHQLEFKSVKSRDEIGLLEHGYNSMMRRMKELIENEYVREIEVKEAQLMALQAQINPHFLNNTLNLIGGIALTKKVPEIYKITKGIGDLLRYSISTGDKIALLEDEVKHVRNYLYIQEQRFMGRCIVRIDTEEPLPRLFLPRFTLQPLVENAFEHGLQPKEGQWSVDIRIRSVRGRIAILVKDDGVGMDEARLRAIREELQSGPSGKTSKENESERPRMQKGIGLGNVDSRVKLHFGGTGLQIYSRLGAGTLIVMKLPKPGEGAEHV</sequence>
<feature type="compositionally biased region" description="Basic and acidic residues" evidence="10">
    <location>
        <begin position="529"/>
        <end position="539"/>
    </location>
</feature>
<evidence type="ECO:0000259" key="12">
    <source>
        <dbReference type="PROSITE" id="PS50885"/>
    </source>
</evidence>
<evidence type="ECO:0000256" key="4">
    <source>
        <dbReference type="ARBA" id="ARBA00022475"/>
    </source>
</evidence>
<dbReference type="Gene3D" id="6.10.340.10">
    <property type="match status" value="1"/>
</dbReference>
<dbReference type="GO" id="GO:0004673">
    <property type="term" value="F:protein histidine kinase activity"/>
    <property type="evidence" value="ECO:0007669"/>
    <property type="project" value="UniProtKB-EC"/>
</dbReference>
<evidence type="ECO:0000256" key="7">
    <source>
        <dbReference type="ARBA" id="ARBA00022777"/>
    </source>
</evidence>
<comment type="caution">
    <text evidence="13">The sequence shown here is derived from an EMBL/GenBank/DDBJ whole genome shotgun (WGS) entry which is preliminary data.</text>
</comment>
<keyword evidence="6 13" id="KW-0808">Transferase</keyword>
<keyword evidence="11" id="KW-1133">Transmembrane helix</keyword>
<evidence type="ECO:0000313" key="13">
    <source>
        <dbReference type="EMBL" id="MFD1178212.1"/>
    </source>
</evidence>
<dbReference type="EC" id="2.7.13.3" evidence="3"/>
<reference evidence="14" key="1">
    <citation type="journal article" date="2019" name="Int. J. Syst. Evol. Microbiol.">
        <title>The Global Catalogue of Microorganisms (GCM) 10K type strain sequencing project: providing services to taxonomists for standard genome sequencing and annotation.</title>
        <authorList>
            <consortium name="The Broad Institute Genomics Platform"/>
            <consortium name="The Broad Institute Genome Sequencing Center for Infectious Disease"/>
            <person name="Wu L."/>
            <person name="Ma J."/>
        </authorList>
    </citation>
    <scope>NUCLEOTIDE SEQUENCE [LARGE SCALE GENOMIC DNA]</scope>
    <source>
        <strain evidence="14">CCUG 59189</strain>
    </source>
</reference>
<dbReference type="PANTHER" id="PTHR34220:SF7">
    <property type="entry name" value="SENSOR HISTIDINE KINASE YPDA"/>
    <property type="match status" value="1"/>
</dbReference>
<gene>
    <name evidence="13" type="ORF">ACFQ3W_18125</name>
</gene>
<dbReference type="PRINTS" id="PR00344">
    <property type="entry name" value="BCTRLSENSOR"/>
</dbReference>
<keyword evidence="9 11" id="KW-0472">Membrane</keyword>
<evidence type="ECO:0000256" key="10">
    <source>
        <dbReference type="SAM" id="MobiDB-lite"/>
    </source>
</evidence>
<dbReference type="PANTHER" id="PTHR34220">
    <property type="entry name" value="SENSOR HISTIDINE KINASE YPDA"/>
    <property type="match status" value="1"/>
</dbReference>
<feature type="domain" description="HAMP" evidence="12">
    <location>
        <begin position="304"/>
        <end position="355"/>
    </location>
</feature>
<dbReference type="Gene3D" id="3.30.565.10">
    <property type="entry name" value="Histidine kinase-like ATPase, C-terminal domain"/>
    <property type="match status" value="1"/>
</dbReference>
<organism evidence="13 14">
    <name type="scientific">Paenibacillus puldeungensis</name>
    <dbReference type="NCBI Taxonomy" id="696536"/>
    <lineage>
        <taxon>Bacteria</taxon>
        <taxon>Bacillati</taxon>
        <taxon>Bacillota</taxon>
        <taxon>Bacilli</taxon>
        <taxon>Bacillales</taxon>
        <taxon>Paenibacillaceae</taxon>
        <taxon>Paenibacillus</taxon>
    </lineage>
</organism>
<evidence type="ECO:0000256" key="3">
    <source>
        <dbReference type="ARBA" id="ARBA00012438"/>
    </source>
</evidence>
<keyword evidence="14" id="KW-1185">Reference proteome</keyword>
<dbReference type="EMBL" id="JBHTLM010000014">
    <property type="protein sequence ID" value="MFD1178212.1"/>
    <property type="molecule type" value="Genomic_DNA"/>
</dbReference>
<keyword evidence="5" id="KW-0597">Phosphoprotein</keyword>
<name>A0ABW3S1U9_9BACL</name>
<proteinExistence type="predicted"/>
<comment type="subcellular location">
    <subcellularLocation>
        <location evidence="2">Cell membrane</location>
        <topology evidence="2">Multi-pass membrane protein</topology>
    </subcellularLocation>
</comment>
<dbReference type="InterPro" id="IPR036890">
    <property type="entry name" value="HATPase_C_sf"/>
</dbReference>
<evidence type="ECO:0000256" key="6">
    <source>
        <dbReference type="ARBA" id="ARBA00022679"/>
    </source>
</evidence>
<dbReference type="CDD" id="cd06225">
    <property type="entry name" value="HAMP"/>
    <property type="match status" value="1"/>
</dbReference>
<dbReference type="InterPro" id="IPR050640">
    <property type="entry name" value="Bact_2-comp_sensor_kinase"/>
</dbReference>
<dbReference type="InterPro" id="IPR010559">
    <property type="entry name" value="Sig_transdc_His_kin_internal"/>
</dbReference>
<evidence type="ECO:0000313" key="14">
    <source>
        <dbReference type="Proteomes" id="UP001597262"/>
    </source>
</evidence>
<accession>A0ABW3S1U9</accession>
<keyword evidence="4" id="KW-1003">Cell membrane</keyword>
<dbReference type="RefSeq" id="WP_379320653.1">
    <property type="nucleotide sequence ID" value="NZ_JBHTLM010000014.1"/>
</dbReference>
<feature type="transmembrane region" description="Helical" evidence="11">
    <location>
        <begin position="12"/>
        <end position="30"/>
    </location>
</feature>
<keyword evidence="11" id="KW-0812">Transmembrane</keyword>
<keyword evidence="7 13" id="KW-0418">Kinase</keyword>
<evidence type="ECO:0000256" key="1">
    <source>
        <dbReference type="ARBA" id="ARBA00000085"/>
    </source>
</evidence>
<evidence type="ECO:0000256" key="8">
    <source>
        <dbReference type="ARBA" id="ARBA00023012"/>
    </source>
</evidence>